<dbReference type="EMBL" id="QGKV02001507">
    <property type="protein sequence ID" value="KAF3532449.1"/>
    <property type="molecule type" value="Genomic_DNA"/>
</dbReference>
<evidence type="ECO:0000313" key="2">
    <source>
        <dbReference type="Proteomes" id="UP000266723"/>
    </source>
</evidence>
<name>A0ABQ7BIK3_BRACR</name>
<dbReference type="Proteomes" id="UP000266723">
    <property type="component" value="Unassembled WGS sequence"/>
</dbReference>
<proteinExistence type="predicted"/>
<protein>
    <recommendedName>
        <fullName evidence="3">Reverse transcriptase zinc-binding domain-containing protein</fullName>
    </recommendedName>
</protein>
<accession>A0ABQ7BIK3</accession>
<evidence type="ECO:0008006" key="3">
    <source>
        <dbReference type="Google" id="ProtNLM"/>
    </source>
</evidence>
<gene>
    <name evidence="1" type="ORF">DY000_02038544</name>
</gene>
<reference evidence="1 2" key="1">
    <citation type="journal article" date="2020" name="BMC Genomics">
        <title>Intraspecific diversification of the crop wild relative Brassica cretica Lam. using demographic model selection.</title>
        <authorList>
            <person name="Kioukis A."/>
            <person name="Michalopoulou V.A."/>
            <person name="Briers L."/>
            <person name="Pirintsos S."/>
            <person name="Studholme D.J."/>
            <person name="Pavlidis P."/>
            <person name="Sarris P.F."/>
        </authorList>
    </citation>
    <scope>NUCLEOTIDE SEQUENCE [LARGE SCALE GENOMIC DNA]</scope>
    <source>
        <strain evidence="2">cv. PFS-1207/04</strain>
    </source>
</reference>
<keyword evidence="2" id="KW-1185">Reference proteome</keyword>
<sequence>MIKTRSQIHPLLRRRLGNGETTSFWVDNWSPFGNLQDFLGASTSRFGIPMRNRNLRRLTLLAFQGTIYLIWHERNSRLHNQTFKTTDVIISTIDKQLRNRIQSFRHSNTRASSAMSQLWFLRS</sequence>
<comment type="caution">
    <text evidence="1">The sequence shown here is derived from an EMBL/GenBank/DDBJ whole genome shotgun (WGS) entry which is preliminary data.</text>
</comment>
<evidence type="ECO:0000313" key="1">
    <source>
        <dbReference type="EMBL" id="KAF3532449.1"/>
    </source>
</evidence>
<organism evidence="1 2">
    <name type="scientific">Brassica cretica</name>
    <name type="common">Mustard</name>
    <dbReference type="NCBI Taxonomy" id="69181"/>
    <lineage>
        <taxon>Eukaryota</taxon>
        <taxon>Viridiplantae</taxon>
        <taxon>Streptophyta</taxon>
        <taxon>Embryophyta</taxon>
        <taxon>Tracheophyta</taxon>
        <taxon>Spermatophyta</taxon>
        <taxon>Magnoliopsida</taxon>
        <taxon>eudicotyledons</taxon>
        <taxon>Gunneridae</taxon>
        <taxon>Pentapetalae</taxon>
        <taxon>rosids</taxon>
        <taxon>malvids</taxon>
        <taxon>Brassicales</taxon>
        <taxon>Brassicaceae</taxon>
        <taxon>Brassiceae</taxon>
        <taxon>Brassica</taxon>
    </lineage>
</organism>